<dbReference type="EMBL" id="CAJNOK010001182">
    <property type="protein sequence ID" value="CAF0798063.1"/>
    <property type="molecule type" value="Genomic_DNA"/>
</dbReference>
<dbReference type="EMBL" id="CAJOBA010001182">
    <property type="protein sequence ID" value="CAF3581228.1"/>
    <property type="molecule type" value="Genomic_DNA"/>
</dbReference>
<dbReference type="Gene3D" id="3.30.930.10">
    <property type="entry name" value="Bira Bifunctional Protein, Domain 2"/>
    <property type="match status" value="2"/>
</dbReference>
<dbReference type="InterPro" id="IPR004499">
    <property type="entry name" value="Pro-tRNA-ligase_IIa_arc-type"/>
</dbReference>
<dbReference type="PROSITE" id="PS50862">
    <property type="entry name" value="AA_TRNA_LIGASE_II"/>
    <property type="match status" value="1"/>
</dbReference>
<sequence>MIYRSVWKAIEQNLSVRFAALGVKDMMMPLLIPAALIAQEKQHIAGFSPELFTITHKGDQATSEFYWQEGHTVHATSEEAFNFARSMINEYSDFAQKLLCLPLIIGEKTPGERFAGADNSFTIESLMQDGQALQCGTSHYLGQKFANAYGTKFTDANNQKVTPYQSS</sequence>
<comment type="caution">
    <text evidence="2">The sequence shown here is derived from an EMBL/GenBank/DDBJ whole genome shotgun (WGS) entry which is preliminary data.</text>
</comment>
<evidence type="ECO:0000259" key="1">
    <source>
        <dbReference type="PROSITE" id="PS50862"/>
    </source>
</evidence>
<dbReference type="Proteomes" id="UP000677228">
    <property type="component" value="Unassembled WGS sequence"/>
</dbReference>
<dbReference type="SUPFAM" id="SSF55681">
    <property type="entry name" value="Class II aaRS and biotin synthetases"/>
    <property type="match status" value="1"/>
</dbReference>
<feature type="domain" description="Aminoacyl-transfer RNA synthetases class-II family profile" evidence="1">
    <location>
        <begin position="62"/>
        <end position="167"/>
    </location>
</feature>
<evidence type="ECO:0000313" key="2">
    <source>
        <dbReference type="EMBL" id="CAF0798063.1"/>
    </source>
</evidence>
<dbReference type="PANTHER" id="PTHR43382:SF3">
    <property type="entry name" value="PROLINE--TRNA LIGASE, CHLOROPLASTIC_MITOCHONDRIAL"/>
    <property type="match status" value="1"/>
</dbReference>
<dbReference type="GO" id="GO:0005737">
    <property type="term" value="C:cytoplasm"/>
    <property type="evidence" value="ECO:0007669"/>
    <property type="project" value="InterPro"/>
</dbReference>
<accession>A0A8S2CT80</accession>
<reference evidence="2" key="1">
    <citation type="submission" date="2021-02" db="EMBL/GenBank/DDBJ databases">
        <authorList>
            <person name="Nowell W R."/>
        </authorList>
    </citation>
    <scope>NUCLEOTIDE SEQUENCE</scope>
</reference>
<dbReference type="GO" id="GO:0004827">
    <property type="term" value="F:proline-tRNA ligase activity"/>
    <property type="evidence" value="ECO:0007669"/>
    <property type="project" value="InterPro"/>
</dbReference>
<gene>
    <name evidence="2" type="ORF">OVA965_LOCUS4495</name>
    <name evidence="3" type="ORF">TMI583_LOCUS4493</name>
</gene>
<organism evidence="2 4">
    <name type="scientific">Didymodactylos carnosus</name>
    <dbReference type="NCBI Taxonomy" id="1234261"/>
    <lineage>
        <taxon>Eukaryota</taxon>
        <taxon>Metazoa</taxon>
        <taxon>Spiralia</taxon>
        <taxon>Gnathifera</taxon>
        <taxon>Rotifera</taxon>
        <taxon>Eurotatoria</taxon>
        <taxon>Bdelloidea</taxon>
        <taxon>Philodinida</taxon>
        <taxon>Philodinidae</taxon>
        <taxon>Didymodactylos</taxon>
    </lineage>
</organism>
<dbReference type="InterPro" id="IPR006195">
    <property type="entry name" value="aa-tRNA-synth_II"/>
</dbReference>
<evidence type="ECO:0000313" key="3">
    <source>
        <dbReference type="EMBL" id="CAF3581228.1"/>
    </source>
</evidence>
<evidence type="ECO:0000313" key="4">
    <source>
        <dbReference type="Proteomes" id="UP000677228"/>
    </source>
</evidence>
<protein>
    <recommendedName>
        <fullName evidence="1">Aminoacyl-transfer RNA synthetases class-II family profile domain-containing protein</fullName>
    </recommendedName>
</protein>
<dbReference type="GO" id="GO:0017101">
    <property type="term" value="C:aminoacyl-tRNA synthetase multienzyme complex"/>
    <property type="evidence" value="ECO:0007669"/>
    <property type="project" value="TreeGrafter"/>
</dbReference>
<dbReference type="AlphaFoldDB" id="A0A8S2CT80"/>
<dbReference type="Proteomes" id="UP000682733">
    <property type="component" value="Unassembled WGS sequence"/>
</dbReference>
<dbReference type="GO" id="GO:0005524">
    <property type="term" value="F:ATP binding"/>
    <property type="evidence" value="ECO:0007669"/>
    <property type="project" value="InterPro"/>
</dbReference>
<dbReference type="GO" id="GO:0006433">
    <property type="term" value="P:prolyl-tRNA aminoacylation"/>
    <property type="evidence" value="ECO:0007669"/>
    <property type="project" value="InterPro"/>
</dbReference>
<proteinExistence type="predicted"/>
<dbReference type="InterPro" id="IPR045864">
    <property type="entry name" value="aa-tRNA-synth_II/BPL/LPL"/>
</dbReference>
<dbReference type="PANTHER" id="PTHR43382">
    <property type="entry name" value="PROLYL-TRNA SYNTHETASE"/>
    <property type="match status" value="1"/>
</dbReference>
<name>A0A8S2CT80_9BILA</name>